<evidence type="ECO:0000259" key="4">
    <source>
        <dbReference type="Pfam" id="PF07804"/>
    </source>
</evidence>
<name>A0ABT2IAF9_9SPHN</name>
<evidence type="ECO:0000259" key="5">
    <source>
        <dbReference type="Pfam" id="PF13657"/>
    </source>
</evidence>
<dbReference type="CDD" id="cd17808">
    <property type="entry name" value="HipA_Ec_like"/>
    <property type="match status" value="1"/>
</dbReference>
<reference evidence="6" key="1">
    <citation type="submission" date="2022-09" db="EMBL/GenBank/DDBJ databases">
        <title>Novosphingobium sp. Nov., a polycyclic aromatic hydrocarbon-degrading bacterium isolated form mangrove sediments in HongKong.</title>
        <authorList>
            <person name="Hu Z."/>
        </authorList>
    </citation>
    <scope>NUCLEOTIDE SEQUENCE</scope>
    <source>
        <strain evidence="6">HK4-1</strain>
    </source>
</reference>
<dbReference type="Proteomes" id="UP001165583">
    <property type="component" value="Unassembled WGS sequence"/>
</dbReference>
<evidence type="ECO:0000256" key="3">
    <source>
        <dbReference type="ARBA" id="ARBA00022777"/>
    </source>
</evidence>
<dbReference type="RefSeq" id="WP_260047788.1">
    <property type="nucleotide sequence ID" value="NZ_JANZXA010000021.1"/>
</dbReference>
<gene>
    <name evidence="6" type="ORF">NZK81_19870</name>
</gene>
<keyword evidence="3" id="KW-0418">Kinase</keyword>
<proteinExistence type="inferred from homology"/>
<protein>
    <submittedName>
        <fullName evidence="6">Type II toxin-antitoxin system HipA family toxin</fullName>
    </submittedName>
</protein>
<dbReference type="Pfam" id="PF13657">
    <property type="entry name" value="Couple_hipA"/>
    <property type="match status" value="1"/>
</dbReference>
<dbReference type="PANTHER" id="PTHR37419">
    <property type="entry name" value="SERINE/THREONINE-PROTEIN KINASE TOXIN HIPA"/>
    <property type="match status" value="1"/>
</dbReference>
<evidence type="ECO:0000256" key="1">
    <source>
        <dbReference type="ARBA" id="ARBA00010164"/>
    </source>
</evidence>
<organism evidence="6 7">
    <name type="scientific">Novosphingobium mangrovi</name>
    <name type="common">ex Huang et al. 2023</name>
    <dbReference type="NCBI Taxonomy" id="2976432"/>
    <lineage>
        <taxon>Bacteria</taxon>
        <taxon>Pseudomonadati</taxon>
        <taxon>Pseudomonadota</taxon>
        <taxon>Alphaproteobacteria</taxon>
        <taxon>Sphingomonadales</taxon>
        <taxon>Sphingomonadaceae</taxon>
        <taxon>Novosphingobium</taxon>
    </lineage>
</organism>
<comment type="similarity">
    <text evidence="1">Belongs to the HipA Ser/Thr kinase family.</text>
</comment>
<keyword evidence="2" id="KW-0808">Transferase</keyword>
<dbReference type="PANTHER" id="PTHR37419:SF1">
    <property type="entry name" value="SERINE_THREONINE-PROTEIN KINASE TOXIN HIPA"/>
    <property type="match status" value="1"/>
</dbReference>
<comment type="caution">
    <text evidence="6">The sequence shown here is derived from an EMBL/GenBank/DDBJ whole genome shotgun (WGS) entry which is preliminary data.</text>
</comment>
<accession>A0ABT2IAF9</accession>
<dbReference type="InterPro" id="IPR052028">
    <property type="entry name" value="HipA_Ser/Thr_kinase"/>
</dbReference>
<feature type="domain" description="HipA N-terminal subdomain 1" evidence="5">
    <location>
        <begin position="10"/>
        <end position="109"/>
    </location>
</feature>
<sequence length="447" mass="48990">MARKKKHSPLNVFINDRLTGRLSKESSGAISFQYDPSWLEWEHRFAVSLSLPMRKAAYRGAPVVAVFENLLPDNPQIRTRVAEWTGADGTDAYSLLAQIGRDCVGAMQFLHDDEDVEPKNGVTGTPVTDEEIEAILANLRGVPLGIDPEHEFRISVAGAQEKTALLHHEGQWMKPVGTTPTTHILKPEIGTIPTSSGTIDMTASVDNEHYCLKLLEAFGLTVNQTEIATFGKRRVLVVERFDRQWQKDGRLLRLPQEDCCQALGIPPSRKYQATVEGHQNGPGIKDISALLQGSDTPVEDQAAFFKCQILFWLIGATDGHGKNFSVFLSPGGGYRLTPFYDVLTAQTAFDQKQIPHKSFKLAMSVGKNSKYRILDIASRHFVETGKAAGMGPTIIGKAVAEVLELVGSAPDRALAQMPTDFAVGVHESVTKAINSRLPLLEPALAEL</sequence>
<keyword evidence="7" id="KW-1185">Reference proteome</keyword>
<evidence type="ECO:0000313" key="7">
    <source>
        <dbReference type="Proteomes" id="UP001165583"/>
    </source>
</evidence>
<evidence type="ECO:0000313" key="6">
    <source>
        <dbReference type="EMBL" id="MCT2401812.1"/>
    </source>
</evidence>
<dbReference type="EMBL" id="JANZXA010000021">
    <property type="protein sequence ID" value="MCT2401812.1"/>
    <property type="molecule type" value="Genomic_DNA"/>
</dbReference>
<dbReference type="Pfam" id="PF07804">
    <property type="entry name" value="HipA_C"/>
    <property type="match status" value="1"/>
</dbReference>
<dbReference type="NCBIfam" id="TIGR03071">
    <property type="entry name" value="couple_hipA"/>
    <property type="match status" value="1"/>
</dbReference>
<dbReference type="InterPro" id="IPR017508">
    <property type="entry name" value="HipA_N1"/>
</dbReference>
<dbReference type="InterPro" id="IPR012893">
    <property type="entry name" value="HipA-like_C"/>
</dbReference>
<evidence type="ECO:0000256" key="2">
    <source>
        <dbReference type="ARBA" id="ARBA00022679"/>
    </source>
</evidence>
<feature type="domain" description="HipA-like C-terminal" evidence="4">
    <location>
        <begin position="154"/>
        <end position="404"/>
    </location>
</feature>